<dbReference type="STRING" id="290512.Paes_0213"/>
<name>B4S3S4_PROA2</name>
<accession>B4S3S4</accession>
<sequence>MHAVHYVPVRISGRYLVDLPDGDGPFGLLAGFHGYGQTAEDELALLKSIRGQRPWCCCAIEALHHFYGRGGKPGASWMTSRDRQRRIDENIRYTDDVLSHLRQHVPLNETMVLHGFSQGTAMAVRGALLGERSVSGVMLCGGDIPMEFADLQGLNRVHLARGRRDRMYKEHLFERDGSRLREAGVAYEACLFNGAHDAADRYPIEAGSFLDFFV</sequence>
<evidence type="ECO:0000313" key="2">
    <source>
        <dbReference type="EMBL" id="ACF45270.1"/>
    </source>
</evidence>
<dbReference type="Gene3D" id="3.40.50.1820">
    <property type="entry name" value="alpha/beta hydrolase"/>
    <property type="match status" value="1"/>
</dbReference>
<protein>
    <submittedName>
        <fullName evidence="2">Phospholipase/Carboxylesterase</fullName>
    </submittedName>
</protein>
<gene>
    <name evidence="2" type="ordered locus">Paes_0213</name>
</gene>
<evidence type="ECO:0000313" key="3">
    <source>
        <dbReference type="Proteomes" id="UP000002725"/>
    </source>
</evidence>
<keyword evidence="3" id="KW-1185">Reference proteome</keyword>
<proteinExistence type="predicted"/>
<dbReference type="EMBL" id="CP001108">
    <property type="protein sequence ID" value="ACF45270.1"/>
    <property type="molecule type" value="Genomic_DNA"/>
</dbReference>
<dbReference type="Pfam" id="PF02230">
    <property type="entry name" value="Abhydrolase_2"/>
    <property type="match status" value="1"/>
</dbReference>
<organism evidence="2 3">
    <name type="scientific">Prosthecochloris aestuarii (strain DSM 271 / SK 413)</name>
    <dbReference type="NCBI Taxonomy" id="290512"/>
    <lineage>
        <taxon>Bacteria</taxon>
        <taxon>Pseudomonadati</taxon>
        <taxon>Chlorobiota</taxon>
        <taxon>Chlorobiia</taxon>
        <taxon>Chlorobiales</taxon>
        <taxon>Chlorobiaceae</taxon>
        <taxon>Prosthecochloris</taxon>
    </lineage>
</organism>
<dbReference type="HOGENOM" id="CLU_1248804_0_0_10"/>
<dbReference type="KEGG" id="paa:Paes_0213"/>
<dbReference type="InterPro" id="IPR003140">
    <property type="entry name" value="PLipase/COase/thioEstase"/>
</dbReference>
<dbReference type="RefSeq" id="WP_012504807.1">
    <property type="nucleotide sequence ID" value="NC_011059.1"/>
</dbReference>
<evidence type="ECO:0000259" key="1">
    <source>
        <dbReference type="Pfam" id="PF02230"/>
    </source>
</evidence>
<dbReference type="SUPFAM" id="SSF53474">
    <property type="entry name" value="alpha/beta-Hydrolases"/>
    <property type="match status" value="1"/>
</dbReference>
<feature type="domain" description="Phospholipase/carboxylesterase/thioesterase" evidence="1">
    <location>
        <begin position="81"/>
        <end position="147"/>
    </location>
</feature>
<dbReference type="GO" id="GO:0016787">
    <property type="term" value="F:hydrolase activity"/>
    <property type="evidence" value="ECO:0007669"/>
    <property type="project" value="InterPro"/>
</dbReference>
<dbReference type="Proteomes" id="UP000002725">
    <property type="component" value="Chromosome"/>
</dbReference>
<dbReference type="AlphaFoldDB" id="B4S3S4"/>
<dbReference type="InterPro" id="IPR029058">
    <property type="entry name" value="AB_hydrolase_fold"/>
</dbReference>
<dbReference type="ESTHER" id="proa2-b4s3s4">
    <property type="family name" value="LYsophospholipase_carboxylesterase"/>
</dbReference>
<reference evidence="2" key="1">
    <citation type="submission" date="2008-06" db="EMBL/GenBank/DDBJ databases">
        <title>Complete sequence of chromosome of Prosthecochloris aestuarii DSM 271.</title>
        <authorList>
            <consortium name="US DOE Joint Genome Institute"/>
            <person name="Lucas S."/>
            <person name="Copeland A."/>
            <person name="Lapidus A."/>
            <person name="Glavina del Rio T."/>
            <person name="Dalin E."/>
            <person name="Tice H."/>
            <person name="Bruce D."/>
            <person name="Goodwin L."/>
            <person name="Pitluck S."/>
            <person name="Schmutz J."/>
            <person name="Larimer F."/>
            <person name="Land M."/>
            <person name="Hauser L."/>
            <person name="Kyrpides N."/>
            <person name="Anderson I."/>
            <person name="Liu Z."/>
            <person name="Li T."/>
            <person name="Zhao F."/>
            <person name="Overmann J."/>
            <person name="Bryant D.A."/>
            <person name="Richardson P."/>
        </authorList>
    </citation>
    <scope>NUCLEOTIDE SEQUENCE [LARGE SCALE GENOMIC DNA]</scope>
    <source>
        <strain evidence="2">DSM 271</strain>
    </source>
</reference>
<dbReference type="eggNOG" id="COG0400">
    <property type="taxonomic scope" value="Bacteria"/>
</dbReference>